<organism evidence="1 2">
    <name type="scientific">Texcoconibacillus texcoconensis</name>
    <dbReference type="NCBI Taxonomy" id="1095777"/>
    <lineage>
        <taxon>Bacteria</taxon>
        <taxon>Bacillati</taxon>
        <taxon>Bacillota</taxon>
        <taxon>Bacilli</taxon>
        <taxon>Bacillales</taxon>
        <taxon>Bacillaceae</taxon>
        <taxon>Texcoconibacillus</taxon>
    </lineage>
</organism>
<dbReference type="Proteomes" id="UP000551878">
    <property type="component" value="Unassembled WGS sequence"/>
</dbReference>
<accession>A0A840QNP5</accession>
<protein>
    <submittedName>
        <fullName evidence="1">Uncharacterized protein</fullName>
    </submittedName>
</protein>
<proteinExistence type="predicted"/>
<reference evidence="1 2" key="1">
    <citation type="submission" date="2020-08" db="EMBL/GenBank/DDBJ databases">
        <title>Genomic Encyclopedia of Type Strains, Phase IV (KMG-IV): sequencing the most valuable type-strain genomes for metagenomic binning, comparative biology and taxonomic classification.</title>
        <authorList>
            <person name="Goeker M."/>
        </authorList>
    </citation>
    <scope>NUCLEOTIDE SEQUENCE [LARGE SCALE GENOMIC DNA]</scope>
    <source>
        <strain evidence="1 2">DSM 24696</strain>
    </source>
</reference>
<comment type="caution">
    <text evidence="1">The sequence shown here is derived from an EMBL/GenBank/DDBJ whole genome shotgun (WGS) entry which is preliminary data.</text>
</comment>
<keyword evidence="2" id="KW-1185">Reference proteome</keyword>
<dbReference type="EMBL" id="JACHHB010000004">
    <property type="protein sequence ID" value="MBB5172967.1"/>
    <property type="molecule type" value="Genomic_DNA"/>
</dbReference>
<evidence type="ECO:0000313" key="1">
    <source>
        <dbReference type="EMBL" id="MBB5172967.1"/>
    </source>
</evidence>
<dbReference type="AlphaFoldDB" id="A0A840QNP5"/>
<sequence length="36" mass="4190">MKVQNKKYWIFRKHPFARMKGGIPSWAIASLKVNSA</sequence>
<name>A0A840QNP5_9BACI</name>
<gene>
    <name evidence="1" type="ORF">HNQ41_001130</name>
</gene>
<evidence type="ECO:0000313" key="2">
    <source>
        <dbReference type="Proteomes" id="UP000551878"/>
    </source>
</evidence>